<evidence type="ECO:0000313" key="2">
    <source>
        <dbReference type="Proteomes" id="UP000726737"/>
    </source>
</evidence>
<dbReference type="OrthoDB" id="2373574at2759"/>
<dbReference type="AlphaFoldDB" id="A0A9P6PLI3"/>
<comment type="caution">
    <text evidence="1">The sequence shown here is derived from an EMBL/GenBank/DDBJ whole genome shotgun (WGS) entry which is preliminary data.</text>
</comment>
<keyword evidence="2" id="KW-1185">Reference proteome</keyword>
<feature type="non-terminal residue" evidence="1">
    <location>
        <position position="52"/>
    </location>
</feature>
<organism evidence="1 2">
    <name type="scientific">Mortierella polycephala</name>
    <dbReference type="NCBI Taxonomy" id="41804"/>
    <lineage>
        <taxon>Eukaryota</taxon>
        <taxon>Fungi</taxon>
        <taxon>Fungi incertae sedis</taxon>
        <taxon>Mucoromycota</taxon>
        <taxon>Mortierellomycotina</taxon>
        <taxon>Mortierellomycetes</taxon>
        <taxon>Mortierellales</taxon>
        <taxon>Mortierellaceae</taxon>
        <taxon>Mortierella</taxon>
    </lineage>
</organism>
<name>A0A9P6PLI3_9FUNG</name>
<gene>
    <name evidence="1" type="ORF">BG011_000235</name>
</gene>
<protein>
    <submittedName>
        <fullName evidence="1">Uncharacterized protein</fullName>
    </submittedName>
</protein>
<accession>A0A9P6PLI3</accession>
<dbReference type="EMBL" id="JAAAJA010001039">
    <property type="protein sequence ID" value="KAG0248289.1"/>
    <property type="molecule type" value="Genomic_DNA"/>
</dbReference>
<proteinExistence type="predicted"/>
<reference evidence="1" key="1">
    <citation type="journal article" date="2020" name="Fungal Divers.">
        <title>Resolving the Mortierellaceae phylogeny through synthesis of multi-gene phylogenetics and phylogenomics.</title>
        <authorList>
            <person name="Vandepol N."/>
            <person name="Liber J."/>
            <person name="Desiro A."/>
            <person name="Na H."/>
            <person name="Kennedy M."/>
            <person name="Barry K."/>
            <person name="Grigoriev I.V."/>
            <person name="Miller A.N."/>
            <person name="O'Donnell K."/>
            <person name="Stajich J.E."/>
            <person name="Bonito G."/>
        </authorList>
    </citation>
    <scope>NUCLEOTIDE SEQUENCE</scope>
    <source>
        <strain evidence="1">KOD948</strain>
    </source>
</reference>
<sequence length="52" mass="6035">MNAYDITAPEIVTPQWIETHDNEWEKRVYKNLRALSVTKGDTTQDMLGAVQR</sequence>
<evidence type="ECO:0000313" key="1">
    <source>
        <dbReference type="EMBL" id="KAG0248289.1"/>
    </source>
</evidence>
<dbReference type="Proteomes" id="UP000726737">
    <property type="component" value="Unassembled WGS sequence"/>
</dbReference>